<dbReference type="SUPFAM" id="SSF46689">
    <property type="entry name" value="Homeodomain-like"/>
    <property type="match status" value="1"/>
</dbReference>
<keyword evidence="2 4" id="KW-0238">DNA-binding</keyword>
<dbReference type="InterPro" id="IPR036271">
    <property type="entry name" value="Tet_transcr_reg_TetR-rel_C_sf"/>
</dbReference>
<dbReference type="PANTHER" id="PTHR47506">
    <property type="entry name" value="TRANSCRIPTIONAL REGULATORY PROTEIN"/>
    <property type="match status" value="1"/>
</dbReference>
<reference evidence="6 7" key="1">
    <citation type="submission" date="2016-12" db="EMBL/GenBank/DDBJ databases">
        <authorList>
            <person name="Song W.-J."/>
            <person name="Kurnit D.M."/>
        </authorList>
    </citation>
    <scope>NUCLEOTIDE SEQUENCE [LARGE SCALE GENOMIC DNA]</scope>
    <source>
        <strain evidence="6 7">IMCC3135</strain>
    </source>
</reference>
<feature type="DNA-binding region" description="H-T-H motif" evidence="4">
    <location>
        <begin position="13"/>
        <end position="32"/>
    </location>
</feature>
<dbReference type="AlphaFoldDB" id="A0A2Z2P0C3"/>
<keyword evidence="7" id="KW-1185">Reference proteome</keyword>
<organism evidence="6 7">
    <name type="scientific">Granulosicoccus antarcticus IMCC3135</name>
    <dbReference type="NCBI Taxonomy" id="1192854"/>
    <lineage>
        <taxon>Bacteria</taxon>
        <taxon>Pseudomonadati</taxon>
        <taxon>Pseudomonadota</taxon>
        <taxon>Gammaproteobacteria</taxon>
        <taxon>Chromatiales</taxon>
        <taxon>Granulosicoccaceae</taxon>
        <taxon>Granulosicoccus</taxon>
    </lineage>
</organism>
<dbReference type="EMBL" id="CP018632">
    <property type="protein sequence ID" value="ASJ75721.1"/>
    <property type="molecule type" value="Genomic_DNA"/>
</dbReference>
<dbReference type="SUPFAM" id="SSF48498">
    <property type="entry name" value="Tetracyclin repressor-like, C-terminal domain"/>
    <property type="match status" value="1"/>
</dbReference>
<dbReference type="Pfam" id="PF00440">
    <property type="entry name" value="TetR_N"/>
    <property type="match status" value="1"/>
</dbReference>
<evidence type="ECO:0000256" key="4">
    <source>
        <dbReference type="PROSITE-ProRule" id="PRU00335"/>
    </source>
</evidence>
<protein>
    <submittedName>
        <fullName evidence="6">HTH-type transcriptional repressor ComR</fullName>
    </submittedName>
</protein>
<keyword evidence="3" id="KW-0804">Transcription</keyword>
<dbReference type="Proteomes" id="UP000250079">
    <property type="component" value="Chromosome"/>
</dbReference>
<evidence type="ECO:0000256" key="2">
    <source>
        <dbReference type="ARBA" id="ARBA00023125"/>
    </source>
</evidence>
<accession>A0A2Z2P0C3</accession>
<name>A0A2Z2P0C3_9GAMM</name>
<dbReference type="Pfam" id="PF16925">
    <property type="entry name" value="TetR_C_13"/>
    <property type="match status" value="1"/>
</dbReference>
<dbReference type="InterPro" id="IPR001647">
    <property type="entry name" value="HTH_TetR"/>
</dbReference>
<evidence type="ECO:0000313" key="6">
    <source>
        <dbReference type="EMBL" id="ASJ75721.1"/>
    </source>
</evidence>
<feature type="domain" description="HTH tetR-type" evidence="5">
    <location>
        <begin position="1"/>
        <end position="50"/>
    </location>
</feature>
<evidence type="ECO:0000256" key="1">
    <source>
        <dbReference type="ARBA" id="ARBA00023015"/>
    </source>
</evidence>
<dbReference type="InterPro" id="IPR011075">
    <property type="entry name" value="TetR_C"/>
</dbReference>
<keyword evidence="1" id="KW-0805">Transcription regulation</keyword>
<sequence>MKAFWKIGFHVISVSDLVRETGVSRAGIYSDHANKKELFHACLDRYEEIVVDPLFSSVEKADSGIEDIRAYLEALLKRFEANPGAGIGCLVGNTFTQLTSDDDETRDKILQFYERLTDGYRNALTNENRQDRRLSKTEIDDLASYAMISVQGLWSYSRLTQDSAVLRQYTETLIVVLEMRLHGG</sequence>
<dbReference type="InterPro" id="IPR009057">
    <property type="entry name" value="Homeodomain-like_sf"/>
</dbReference>
<dbReference type="GO" id="GO:0003677">
    <property type="term" value="F:DNA binding"/>
    <property type="evidence" value="ECO:0007669"/>
    <property type="project" value="UniProtKB-UniRule"/>
</dbReference>
<dbReference type="PANTHER" id="PTHR47506:SF1">
    <property type="entry name" value="HTH-TYPE TRANSCRIPTIONAL REGULATOR YJDC"/>
    <property type="match status" value="1"/>
</dbReference>
<proteinExistence type="predicted"/>
<gene>
    <name evidence="6" type="primary">comR_6</name>
    <name evidence="6" type="ORF">IMCC3135_28345</name>
</gene>
<evidence type="ECO:0000259" key="5">
    <source>
        <dbReference type="PROSITE" id="PS50977"/>
    </source>
</evidence>
<dbReference type="Gene3D" id="1.10.10.60">
    <property type="entry name" value="Homeodomain-like"/>
    <property type="match status" value="1"/>
</dbReference>
<dbReference type="PROSITE" id="PS50977">
    <property type="entry name" value="HTH_TETR_2"/>
    <property type="match status" value="1"/>
</dbReference>
<evidence type="ECO:0000256" key="3">
    <source>
        <dbReference type="ARBA" id="ARBA00023163"/>
    </source>
</evidence>
<evidence type="ECO:0000313" key="7">
    <source>
        <dbReference type="Proteomes" id="UP000250079"/>
    </source>
</evidence>
<dbReference type="KEGG" id="gai:IMCC3135_28345"/>
<dbReference type="Gene3D" id="1.10.357.10">
    <property type="entry name" value="Tetracycline Repressor, domain 2"/>
    <property type="match status" value="1"/>
</dbReference>